<keyword evidence="3" id="KW-1185">Reference proteome</keyword>
<feature type="region of interest" description="Disordered" evidence="1">
    <location>
        <begin position="466"/>
        <end position="522"/>
    </location>
</feature>
<dbReference type="EMBL" id="DF143493">
    <property type="protein sequence ID" value="GAA53432.1"/>
    <property type="molecule type" value="Genomic_DNA"/>
</dbReference>
<feature type="compositionally biased region" description="Polar residues" evidence="1">
    <location>
        <begin position="497"/>
        <end position="509"/>
    </location>
</feature>
<feature type="compositionally biased region" description="Polar residues" evidence="1">
    <location>
        <begin position="319"/>
        <end position="328"/>
    </location>
</feature>
<gene>
    <name evidence="2" type="ORF">CLF_110209</name>
</gene>
<reference key="2">
    <citation type="submission" date="2011-10" db="EMBL/GenBank/DDBJ databases">
        <title>The genome and transcriptome sequence of Clonorchis sinensis provide insights into the carcinogenic liver fluke.</title>
        <authorList>
            <person name="Wang X."/>
            <person name="Huang Y."/>
            <person name="Chen W."/>
            <person name="Liu H."/>
            <person name="Guo L."/>
            <person name="Chen Y."/>
            <person name="Luo F."/>
            <person name="Zhou W."/>
            <person name="Sun J."/>
            <person name="Mao Q."/>
            <person name="Liang P."/>
            <person name="Zhou C."/>
            <person name="Tian Y."/>
            <person name="Men J."/>
            <person name="Lv X."/>
            <person name="Huang L."/>
            <person name="Zhou J."/>
            <person name="Hu Y."/>
            <person name="Li R."/>
            <person name="Zhang F."/>
            <person name="Lei H."/>
            <person name="Li X."/>
            <person name="Hu X."/>
            <person name="Liang C."/>
            <person name="Xu J."/>
            <person name="Wu Z."/>
            <person name="Yu X."/>
        </authorList>
    </citation>
    <scope>NUCLEOTIDE SEQUENCE</scope>
    <source>
        <strain>Henan</strain>
    </source>
</reference>
<evidence type="ECO:0000256" key="1">
    <source>
        <dbReference type="SAM" id="MobiDB-lite"/>
    </source>
</evidence>
<reference evidence="2" key="1">
    <citation type="journal article" date="2011" name="Genome Biol.">
        <title>The draft genome of the carcinogenic human liver fluke Clonorchis sinensis.</title>
        <authorList>
            <person name="Wang X."/>
            <person name="Chen W."/>
            <person name="Huang Y."/>
            <person name="Sun J."/>
            <person name="Men J."/>
            <person name="Liu H."/>
            <person name="Luo F."/>
            <person name="Guo L."/>
            <person name="Lv X."/>
            <person name="Deng C."/>
            <person name="Zhou C."/>
            <person name="Fan Y."/>
            <person name="Li X."/>
            <person name="Huang L."/>
            <person name="Hu Y."/>
            <person name="Liang C."/>
            <person name="Hu X."/>
            <person name="Xu J."/>
            <person name="Yu X."/>
        </authorList>
    </citation>
    <scope>NUCLEOTIDE SEQUENCE [LARGE SCALE GENOMIC DNA]</scope>
    <source>
        <strain evidence="2">Henan</strain>
    </source>
</reference>
<evidence type="ECO:0000313" key="2">
    <source>
        <dbReference type="EMBL" id="GAA53432.1"/>
    </source>
</evidence>
<name>G7YKF0_CLOSI</name>
<sequence>MRIQQLYGTSRLFSVDWMHIQEDTAVSCHRSTDALRFMESPLQDVKFAALGQWMFIPVAAGFGVDKRSDTDVNQLTSLMTTAVQHLSCSFVKQVMEKISLKCLHTDRPYIPRNASRKKTCLELFAVTCPPSPGRNPPTISLWQRSPWPTSVLLKRTLSEKTADVAASSTESPPVFCQFPGNCSHLILGRSGFAFTVRARSSCHGNEYRLSDCGNPDDHSYFAPSHDHVPNERRLLSAAIDGQNGQKGSSSNVGSGKQCHNCKAFWHINCTGLQDDQGSHALEHTSLAWMERSKYAGPSALLSATDDRGAAVNFTPKSQRLSWTGSGKRSQAAKPAGKPTTCADLEIGECCETRTTTVTVKLPISSSTPSKVTSLIAYTVVTQDPDSQSLKPGHSKPESPSYTQLVTLIAGDSDVYTSTKERRLQPNKPRTIHQLRKLLAGFKAASKCPSNQTDARLPLEQRQIWSSRRRYERATSSSGQNFRPRGKNFVHQRRKTQANRPSTGQKNLQMKSGLRNHQAREQT</sequence>
<feature type="compositionally biased region" description="Basic residues" evidence="1">
    <location>
        <begin position="483"/>
        <end position="496"/>
    </location>
</feature>
<dbReference type="AlphaFoldDB" id="G7YKF0"/>
<feature type="non-terminal residue" evidence="2">
    <location>
        <position position="522"/>
    </location>
</feature>
<protein>
    <submittedName>
        <fullName evidence="2">Uncharacterized protein</fullName>
    </submittedName>
</protein>
<dbReference type="Proteomes" id="UP000008909">
    <property type="component" value="Unassembled WGS sequence"/>
</dbReference>
<organism evidence="2 3">
    <name type="scientific">Clonorchis sinensis</name>
    <name type="common">Chinese liver fluke</name>
    <dbReference type="NCBI Taxonomy" id="79923"/>
    <lineage>
        <taxon>Eukaryota</taxon>
        <taxon>Metazoa</taxon>
        <taxon>Spiralia</taxon>
        <taxon>Lophotrochozoa</taxon>
        <taxon>Platyhelminthes</taxon>
        <taxon>Trematoda</taxon>
        <taxon>Digenea</taxon>
        <taxon>Opisthorchiida</taxon>
        <taxon>Opisthorchiata</taxon>
        <taxon>Opisthorchiidae</taxon>
        <taxon>Clonorchis</taxon>
    </lineage>
</organism>
<evidence type="ECO:0000313" key="3">
    <source>
        <dbReference type="Proteomes" id="UP000008909"/>
    </source>
</evidence>
<accession>G7YKF0</accession>
<feature type="region of interest" description="Disordered" evidence="1">
    <location>
        <begin position="319"/>
        <end position="338"/>
    </location>
</feature>
<proteinExistence type="predicted"/>